<gene>
    <name evidence="2" type="ORF">PCOR1329_LOCUS37097</name>
</gene>
<reference evidence="2" key="1">
    <citation type="submission" date="2023-10" db="EMBL/GenBank/DDBJ databases">
        <authorList>
            <person name="Chen Y."/>
            <person name="Shah S."/>
            <person name="Dougan E. K."/>
            <person name="Thang M."/>
            <person name="Chan C."/>
        </authorList>
    </citation>
    <scope>NUCLEOTIDE SEQUENCE [LARGE SCALE GENOMIC DNA]</scope>
</reference>
<dbReference type="Proteomes" id="UP001189429">
    <property type="component" value="Unassembled WGS sequence"/>
</dbReference>
<organism evidence="2 3">
    <name type="scientific">Prorocentrum cordatum</name>
    <dbReference type="NCBI Taxonomy" id="2364126"/>
    <lineage>
        <taxon>Eukaryota</taxon>
        <taxon>Sar</taxon>
        <taxon>Alveolata</taxon>
        <taxon>Dinophyceae</taxon>
        <taxon>Prorocentrales</taxon>
        <taxon>Prorocentraceae</taxon>
        <taxon>Prorocentrum</taxon>
    </lineage>
</organism>
<feature type="compositionally biased region" description="Basic and acidic residues" evidence="1">
    <location>
        <begin position="58"/>
        <end position="75"/>
    </location>
</feature>
<evidence type="ECO:0000256" key="1">
    <source>
        <dbReference type="SAM" id="MobiDB-lite"/>
    </source>
</evidence>
<sequence>MLPKKLRAYFSRPESEDELKEVLAEKGELLLLRRLEQEDKASPAPSPLSTDAGPAPCPERHVRGGHMRDRDGQVKAWNDRWHASASNLNAGAHPAHRQYFSRDSPFQSAPSQKWRRFMDLKVNDGDDPDARWQSDGSSRPPRFGPMGG</sequence>
<feature type="compositionally biased region" description="Basic and acidic residues" evidence="1">
    <location>
        <begin position="116"/>
        <end position="132"/>
    </location>
</feature>
<comment type="caution">
    <text evidence="2">The sequence shown here is derived from an EMBL/GenBank/DDBJ whole genome shotgun (WGS) entry which is preliminary data.</text>
</comment>
<evidence type="ECO:0000313" key="2">
    <source>
        <dbReference type="EMBL" id="CAK0842057.1"/>
    </source>
</evidence>
<evidence type="ECO:0000313" key="3">
    <source>
        <dbReference type="Proteomes" id="UP001189429"/>
    </source>
</evidence>
<protein>
    <submittedName>
        <fullName evidence="2">Uncharacterized protein</fullName>
    </submittedName>
</protein>
<feature type="region of interest" description="Disordered" evidence="1">
    <location>
        <begin position="34"/>
        <end position="75"/>
    </location>
</feature>
<dbReference type="EMBL" id="CAUYUJ010014504">
    <property type="protein sequence ID" value="CAK0842057.1"/>
    <property type="molecule type" value="Genomic_DNA"/>
</dbReference>
<name>A0ABN9TA65_9DINO</name>
<accession>A0ABN9TA65</accession>
<keyword evidence="3" id="KW-1185">Reference proteome</keyword>
<proteinExistence type="predicted"/>
<feature type="region of interest" description="Disordered" evidence="1">
    <location>
        <begin position="88"/>
        <end position="148"/>
    </location>
</feature>